<dbReference type="InterPro" id="IPR036922">
    <property type="entry name" value="Rieske_2Fe-2S_sf"/>
</dbReference>
<dbReference type="CDD" id="cd03477">
    <property type="entry name" value="Rieske_YhfW_C"/>
    <property type="match status" value="1"/>
</dbReference>
<dbReference type="InterPro" id="IPR017941">
    <property type="entry name" value="Rieske_2Fe-2S"/>
</dbReference>
<dbReference type="GO" id="GO:0005737">
    <property type="term" value="C:cytoplasm"/>
    <property type="evidence" value="ECO:0007669"/>
    <property type="project" value="TreeGrafter"/>
</dbReference>
<organism evidence="7 8">
    <name type="scientific">Paenibacillus soyae</name>
    <dbReference type="NCBI Taxonomy" id="2969249"/>
    <lineage>
        <taxon>Bacteria</taxon>
        <taxon>Bacillati</taxon>
        <taxon>Bacillota</taxon>
        <taxon>Bacilli</taxon>
        <taxon>Bacillales</taxon>
        <taxon>Paenibacillaceae</taxon>
        <taxon>Paenibacillus</taxon>
    </lineage>
</organism>
<evidence type="ECO:0000256" key="3">
    <source>
        <dbReference type="ARBA" id="ARBA00023004"/>
    </source>
</evidence>
<dbReference type="GO" id="GO:0046872">
    <property type="term" value="F:metal ion binding"/>
    <property type="evidence" value="ECO:0007669"/>
    <property type="project" value="UniProtKB-KW"/>
</dbReference>
<dbReference type="SUPFAM" id="SSF51971">
    <property type="entry name" value="Nucleotide-binding domain"/>
    <property type="match status" value="1"/>
</dbReference>
<evidence type="ECO:0000313" key="8">
    <source>
        <dbReference type="Proteomes" id="UP001141950"/>
    </source>
</evidence>
<dbReference type="RefSeq" id="WP_257445042.1">
    <property type="nucleotide sequence ID" value="NZ_JANIPJ010000005.1"/>
</dbReference>
<name>A0A9X2MPS9_9BACL</name>
<dbReference type="PROSITE" id="PS51296">
    <property type="entry name" value="RIESKE"/>
    <property type="match status" value="1"/>
</dbReference>
<evidence type="ECO:0000256" key="2">
    <source>
        <dbReference type="ARBA" id="ARBA00022723"/>
    </source>
</evidence>
<dbReference type="Pfam" id="PF00355">
    <property type="entry name" value="Rieske"/>
    <property type="match status" value="1"/>
</dbReference>
<dbReference type="GO" id="GO:0016020">
    <property type="term" value="C:membrane"/>
    <property type="evidence" value="ECO:0007669"/>
    <property type="project" value="InterPro"/>
</dbReference>
<evidence type="ECO:0000313" key="7">
    <source>
        <dbReference type="EMBL" id="MCR2804205.1"/>
    </source>
</evidence>
<dbReference type="Gene3D" id="3.50.50.60">
    <property type="entry name" value="FAD/NAD(P)-binding domain"/>
    <property type="match status" value="1"/>
</dbReference>
<dbReference type="Gene3D" id="3.30.9.10">
    <property type="entry name" value="D-Amino Acid Oxidase, subunit A, domain 2"/>
    <property type="match status" value="1"/>
</dbReference>
<keyword evidence="2" id="KW-0479">Metal-binding</keyword>
<dbReference type="GO" id="GO:0004497">
    <property type="term" value="F:monooxygenase activity"/>
    <property type="evidence" value="ECO:0007669"/>
    <property type="project" value="UniProtKB-ARBA"/>
</dbReference>
<dbReference type="PRINTS" id="PR00162">
    <property type="entry name" value="RIESKE"/>
</dbReference>
<evidence type="ECO:0000259" key="6">
    <source>
        <dbReference type="PROSITE" id="PS51296"/>
    </source>
</evidence>
<evidence type="ECO:0000256" key="5">
    <source>
        <dbReference type="ARBA" id="ARBA00023157"/>
    </source>
</evidence>
<dbReference type="Pfam" id="PF01266">
    <property type="entry name" value="DAO"/>
    <property type="match status" value="1"/>
</dbReference>
<evidence type="ECO:0000256" key="4">
    <source>
        <dbReference type="ARBA" id="ARBA00023014"/>
    </source>
</evidence>
<protein>
    <submittedName>
        <fullName evidence="7">FAD-dependent oxidoreductase</fullName>
    </submittedName>
</protein>
<keyword evidence="1" id="KW-0001">2Fe-2S</keyword>
<keyword evidence="8" id="KW-1185">Reference proteome</keyword>
<dbReference type="SUPFAM" id="SSF50022">
    <property type="entry name" value="ISP domain"/>
    <property type="match status" value="1"/>
</dbReference>
<dbReference type="AlphaFoldDB" id="A0A9X2MPS9"/>
<dbReference type="InterPro" id="IPR036188">
    <property type="entry name" value="FAD/NAD-bd_sf"/>
</dbReference>
<dbReference type="InterPro" id="IPR005805">
    <property type="entry name" value="Rieske_Fe-S_prot_C"/>
</dbReference>
<dbReference type="FunFam" id="2.102.10.10:FF:000014">
    <property type="entry name" value="Oxidoreductase, FAD dependent"/>
    <property type="match status" value="1"/>
</dbReference>
<dbReference type="InterPro" id="IPR006076">
    <property type="entry name" value="FAD-dep_OxRdtase"/>
</dbReference>
<accession>A0A9X2MPS9</accession>
<comment type="caution">
    <text evidence="7">The sequence shown here is derived from an EMBL/GenBank/DDBJ whole genome shotgun (WGS) entry which is preliminary data.</text>
</comment>
<dbReference type="PANTHER" id="PTHR13847:SF274">
    <property type="entry name" value="RIESKE 2FE-2S IRON-SULFUR PROTEIN YHFW-RELATED"/>
    <property type="match status" value="1"/>
</dbReference>
<evidence type="ECO:0000256" key="1">
    <source>
        <dbReference type="ARBA" id="ARBA00022714"/>
    </source>
</evidence>
<gene>
    <name evidence="7" type="ORF">NQZ67_09965</name>
</gene>
<feature type="domain" description="Rieske" evidence="6">
    <location>
        <begin position="426"/>
        <end position="512"/>
    </location>
</feature>
<sequence length="512" mass="56460">MANIPSLPTYPEPYWTQSIGGLPSYPKLEEDADTDIVVVGGGISGITAGYLLTKAGYRVTLLEAGTLFNGTTAHTTAKITAQHDLIYDQLMKQEGYEKAGLYYQANRDALQFIRSTASEHAIECGFSVQDAYVYTNDDSYLQKLQDEMSAYERLGIPGAYVDRIPLSNIPAKAAVVMKEQAQFHPLQYLSALLRKFVEAGGKVYEHTTATDIRHDARPVVTTANSRQITCNSVVICSHFPFYDGYGFFFARMHAERSYALGVKGAIDYPGGMYISAEEPSRSIRSATGADGSQLLIIGGQTHKTGQGVCTINHYEALQHFAAQHFELQEISYRWSAQDLVTGDKLPYIGRITESTPDVYIATGFKKWGMTTSTAAALIIRDLIQERDNPYAELFAPSRSLSVKTLKNLVVDNFDVAKHLISGKVEMVHRKPEDLAQDEGAAVSLHGRRAGAYRDPEGKLHIVDTTCTHMGCEVEWNDGERTWDCPCHGSRFSITGEVLEGPAERPLKTLSAD</sequence>
<keyword evidence="5" id="KW-1015">Disulfide bond</keyword>
<dbReference type="EMBL" id="JANIPJ010000005">
    <property type="protein sequence ID" value="MCR2804205.1"/>
    <property type="molecule type" value="Genomic_DNA"/>
</dbReference>
<dbReference type="GO" id="GO:0016705">
    <property type="term" value="F:oxidoreductase activity, acting on paired donors, with incorporation or reduction of molecular oxygen"/>
    <property type="evidence" value="ECO:0007669"/>
    <property type="project" value="UniProtKB-ARBA"/>
</dbReference>
<dbReference type="Proteomes" id="UP001141950">
    <property type="component" value="Unassembled WGS sequence"/>
</dbReference>
<dbReference type="GO" id="GO:0051537">
    <property type="term" value="F:2 iron, 2 sulfur cluster binding"/>
    <property type="evidence" value="ECO:0007669"/>
    <property type="project" value="UniProtKB-KW"/>
</dbReference>
<proteinExistence type="predicted"/>
<keyword evidence="3" id="KW-0408">Iron</keyword>
<reference evidence="7" key="1">
    <citation type="submission" date="2022-08" db="EMBL/GenBank/DDBJ databases">
        <title>The genomic sequence of strain Paenibacillus sp. SCIV0701.</title>
        <authorList>
            <person name="Zhao H."/>
        </authorList>
    </citation>
    <scope>NUCLEOTIDE SEQUENCE</scope>
    <source>
        <strain evidence="7">SCIV0701</strain>
    </source>
</reference>
<dbReference type="InterPro" id="IPR038010">
    <property type="entry name" value="YhfW_C"/>
</dbReference>
<keyword evidence="4" id="KW-0411">Iron-sulfur</keyword>
<dbReference type="Gene3D" id="2.102.10.10">
    <property type="entry name" value="Rieske [2Fe-2S] iron-sulphur domain"/>
    <property type="match status" value="1"/>
</dbReference>
<dbReference type="PANTHER" id="PTHR13847">
    <property type="entry name" value="SARCOSINE DEHYDROGENASE-RELATED"/>
    <property type="match status" value="1"/>
</dbReference>